<keyword evidence="3" id="KW-0479">Metal-binding</keyword>
<gene>
    <name evidence="7" type="ORF">NAEGRDRAFT_46110</name>
</gene>
<evidence type="ECO:0000313" key="7">
    <source>
        <dbReference type="EMBL" id="EFC48860.1"/>
    </source>
</evidence>
<dbReference type="PANTHER" id="PTHR15910:SF1">
    <property type="entry name" value="ARCHAEMETZINCIN-2"/>
    <property type="match status" value="1"/>
</dbReference>
<name>D2V294_NAEGR</name>
<dbReference type="Proteomes" id="UP000006671">
    <property type="component" value="Unassembled WGS sequence"/>
</dbReference>
<dbReference type="GO" id="GO:0046872">
    <property type="term" value="F:metal ion binding"/>
    <property type="evidence" value="ECO:0007669"/>
    <property type="project" value="UniProtKB-KW"/>
</dbReference>
<proteinExistence type="predicted"/>
<sequence>MSSFVPSTKLARERALDKSTLPPKKIKIYYDEDAFVPLGKQKKGSWLVEHKEVGQTFPSYERGSFNRIKGSKQNVIYICCLEEFPEDQPTRYPSMTILVEFLKKFYWGVEVKLFKDPTGYKTFPTRLNDGVEQYKAPDILKYLKKVIPKDAYCIIAVTMVDLYPRDEWNFVFGFASLEERVGVFSFARYHPDFYGEDHSQSPSDIERNILRRSCKVASHEIGHMFGFKHCIYYKCAMNGSNHMEESDERPLELCPVELRKLQHCIGFDEKERYQQLLTFFKNHPQMFSSEIQWFTERLEYIN</sequence>
<evidence type="ECO:0000313" key="8">
    <source>
        <dbReference type="Proteomes" id="UP000006671"/>
    </source>
</evidence>
<keyword evidence="5" id="KW-0862">Zinc</keyword>
<evidence type="ECO:0000256" key="1">
    <source>
        <dbReference type="ARBA" id="ARBA00001947"/>
    </source>
</evidence>
<dbReference type="OMA" id="CQWLSCV"/>
<dbReference type="SUPFAM" id="SSF55486">
    <property type="entry name" value="Metalloproteases ('zincins'), catalytic domain"/>
    <property type="match status" value="1"/>
</dbReference>
<dbReference type="MEROPS" id="M54.002"/>
<dbReference type="InterPro" id="IPR024079">
    <property type="entry name" value="MetalloPept_cat_dom_sf"/>
</dbReference>
<dbReference type="GO" id="GO:0006508">
    <property type="term" value="P:proteolysis"/>
    <property type="evidence" value="ECO:0007669"/>
    <property type="project" value="UniProtKB-KW"/>
</dbReference>
<dbReference type="Gene3D" id="3.40.390.10">
    <property type="entry name" value="Collagenase (Catalytic Domain)"/>
    <property type="match status" value="1"/>
</dbReference>
<evidence type="ECO:0000256" key="3">
    <source>
        <dbReference type="ARBA" id="ARBA00022723"/>
    </source>
</evidence>
<evidence type="ECO:0000256" key="6">
    <source>
        <dbReference type="ARBA" id="ARBA00023049"/>
    </source>
</evidence>
<organism evidence="8">
    <name type="scientific">Naegleria gruberi</name>
    <name type="common">Amoeba</name>
    <dbReference type="NCBI Taxonomy" id="5762"/>
    <lineage>
        <taxon>Eukaryota</taxon>
        <taxon>Discoba</taxon>
        <taxon>Heterolobosea</taxon>
        <taxon>Tetramitia</taxon>
        <taxon>Eutetramitia</taxon>
        <taxon>Vahlkampfiidae</taxon>
        <taxon>Naegleria</taxon>
    </lineage>
</organism>
<keyword evidence="4" id="KW-0378">Hydrolase</keyword>
<reference evidence="7 8" key="1">
    <citation type="journal article" date="2010" name="Cell">
        <title>The genome of Naegleria gruberi illuminates early eukaryotic versatility.</title>
        <authorList>
            <person name="Fritz-Laylin L.K."/>
            <person name="Prochnik S.E."/>
            <person name="Ginger M.L."/>
            <person name="Dacks J.B."/>
            <person name="Carpenter M.L."/>
            <person name="Field M.C."/>
            <person name="Kuo A."/>
            <person name="Paredez A."/>
            <person name="Chapman J."/>
            <person name="Pham J."/>
            <person name="Shu S."/>
            <person name="Neupane R."/>
            <person name="Cipriano M."/>
            <person name="Mancuso J."/>
            <person name="Tu H."/>
            <person name="Salamov A."/>
            <person name="Lindquist E."/>
            <person name="Shapiro H."/>
            <person name="Lucas S."/>
            <person name="Grigoriev I.V."/>
            <person name="Cande W.Z."/>
            <person name="Fulton C."/>
            <person name="Rokhsar D.S."/>
            <person name="Dawson S.C."/>
        </authorList>
    </citation>
    <scope>NUCLEOTIDE SEQUENCE [LARGE SCALE GENOMIC DNA]</scope>
    <source>
        <strain evidence="7 8">NEG-M</strain>
    </source>
</reference>
<dbReference type="EMBL" id="GG738849">
    <property type="protein sequence ID" value="EFC48860.1"/>
    <property type="molecule type" value="Genomic_DNA"/>
</dbReference>
<dbReference type="CDD" id="cd11375">
    <property type="entry name" value="Peptidase_M54"/>
    <property type="match status" value="1"/>
</dbReference>
<keyword evidence="8" id="KW-1185">Reference proteome</keyword>
<dbReference type="RefSeq" id="XP_002681604.1">
    <property type="nucleotide sequence ID" value="XM_002681558.1"/>
</dbReference>
<accession>D2V294</accession>
<dbReference type="GeneID" id="8855141"/>
<dbReference type="GO" id="GO:0008237">
    <property type="term" value="F:metallopeptidase activity"/>
    <property type="evidence" value="ECO:0007669"/>
    <property type="project" value="UniProtKB-KW"/>
</dbReference>
<keyword evidence="2" id="KW-0645">Protease</keyword>
<dbReference type="InterPro" id="IPR012962">
    <property type="entry name" value="Pept_M54_archaemetzincn"/>
</dbReference>
<keyword evidence="6" id="KW-0482">Metalloprotease</keyword>
<evidence type="ECO:0000256" key="2">
    <source>
        <dbReference type="ARBA" id="ARBA00022670"/>
    </source>
</evidence>
<dbReference type="InParanoid" id="D2V294"/>
<evidence type="ECO:0000256" key="5">
    <source>
        <dbReference type="ARBA" id="ARBA00022833"/>
    </source>
</evidence>
<dbReference type="VEuPathDB" id="AmoebaDB:NAEGRDRAFT_46110"/>
<dbReference type="OrthoDB" id="10251524at2759"/>
<dbReference type="PANTHER" id="PTHR15910">
    <property type="entry name" value="ARCHAEMETZINCIN"/>
    <property type="match status" value="1"/>
</dbReference>
<dbReference type="Pfam" id="PF07998">
    <property type="entry name" value="Peptidase_M54"/>
    <property type="match status" value="1"/>
</dbReference>
<comment type="cofactor">
    <cofactor evidence="1">
        <name>Zn(2+)</name>
        <dbReference type="ChEBI" id="CHEBI:29105"/>
    </cofactor>
</comment>
<evidence type="ECO:0000256" key="4">
    <source>
        <dbReference type="ARBA" id="ARBA00022801"/>
    </source>
</evidence>
<dbReference type="eggNOG" id="ENOG502QVTZ">
    <property type="taxonomic scope" value="Eukaryota"/>
</dbReference>
<dbReference type="KEGG" id="ngr:NAEGRDRAFT_46110"/>
<protein>
    <submittedName>
        <fullName evidence="7">Predicted protein</fullName>
    </submittedName>
</protein>
<dbReference type="AlphaFoldDB" id="D2V294"/>